<keyword evidence="9" id="KW-0472">Membrane</keyword>
<dbReference type="Pfam" id="PF07568">
    <property type="entry name" value="HisKA_2"/>
    <property type="match status" value="1"/>
</dbReference>
<evidence type="ECO:0000256" key="8">
    <source>
        <dbReference type="ARBA" id="ARBA00022840"/>
    </source>
</evidence>
<evidence type="ECO:0000256" key="1">
    <source>
        <dbReference type="ARBA" id="ARBA00000085"/>
    </source>
</evidence>
<dbReference type="Gene3D" id="3.30.450.20">
    <property type="entry name" value="PAS domain"/>
    <property type="match status" value="1"/>
</dbReference>
<keyword evidence="5" id="KW-0808">Transferase</keyword>
<dbReference type="SUPFAM" id="SSF55874">
    <property type="entry name" value="ATPase domain of HSP90 chaperone/DNA topoisomerase II/histidine kinase"/>
    <property type="match status" value="1"/>
</dbReference>
<dbReference type="InterPro" id="IPR036890">
    <property type="entry name" value="HATPase_C_sf"/>
</dbReference>
<dbReference type="GO" id="GO:0004673">
    <property type="term" value="F:protein histidine kinase activity"/>
    <property type="evidence" value="ECO:0007669"/>
    <property type="project" value="UniProtKB-EC"/>
</dbReference>
<evidence type="ECO:0000256" key="4">
    <source>
        <dbReference type="ARBA" id="ARBA00022553"/>
    </source>
</evidence>
<organism evidence="11 12">
    <name type="scientific">Arcobacter venerupis</name>
    <dbReference type="NCBI Taxonomy" id="1054033"/>
    <lineage>
        <taxon>Bacteria</taxon>
        <taxon>Pseudomonadati</taxon>
        <taxon>Campylobacterota</taxon>
        <taxon>Epsilonproteobacteria</taxon>
        <taxon>Campylobacterales</taxon>
        <taxon>Arcobacteraceae</taxon>
        <taxon>Arcobacter</taxon>
    </lineage>
</organism>
<dbReference type="Gene3D" id="6.10.340.10">
    <property type="match status" value="1"/>
</dbReference>
<proteinExistence type="predicted"/>
<keyword evidence="4" id="KW-0597">Phosphoprotein</keyword>
<dbReference type="PROSITE" id="PS50885">
    <property type="entry name" value="HAMP"/>
    <property type="match status" value="1"/>
</dbReference>
<dbReference type="EMBL" id="CP053840">
    <property type="protein sequence ID" value="QKF66167.1"/>
    <property type="molecule type" value="Genomic_DNA"/>
</dbReference>
<dbReference type="PANTHER" id="PTHR41523:SF8">
    <property type="entry name" value="ETHYLENE RESPONSE SENSOR PROTEIN"/>
    <property type="match status" value="1"/>
</dbReference>
<feature type="transmembrane region" description="Helical" evidence="9">
    <location>
        <begin position="12"/>
        <end position="33"/>
    </location>
</feature>
<comment type="subcellular location">
    <subcellularLocation>
        <location evidence="2">Membrane</location>
    </subcellularLocation>
</comment>
<evidence type="ECO:0000256" key="6">
    <source>
        <dbReference type="ARBA" id="ARBA00022741"/>
    </source>
</evidence>
<dbReference type="GO" id="GO:0007165">
    <property type="term" value="P:signal transduction"/>
    <property type="evidence" value="ECO:0007669"/>
    <property type="project" value="InterPro"/>
</dbReference>
<dbReference type="Proteomes" id="UP000503482">
    <property type="component" value="Chromosome"/>
</dbReference>
<evidence type="ECO:0000256" key="2">
    <source>
        <dbReference type="ARBA" id="ARBA00004370"/>
    </source>
</evidence>
<feature type="domain" description="HAMP" evidence="10">
    <location>
        <begin position="339"/>
        <end position="391"/>
    </location>
</feature>
<dbReference type="EC" id="2.7.13.3" evidence="3"/>
<evidence type="ECO:0000256" key="3">
    <source>
        <dbReference type="ARBA" id="ARBA00012438"/>
    </source>
</evidence>
<evidence type="ECO:0000259" key="10">
    <source>
        <dbReference type="PROSITE" id="PS50885"/>
    </source>
</evidence>
<keyword evidence="7 11" id="KW-0418">Kinase</keyword>
<keyword evidence="12" id="KW-1185">Reference proteome</keyword>
<dbReference type="RefSeq" id="WP_128357682.1">
    <property type="nucleotide sequence ID" value="NZ_CP053840.1"/>
</dbReference>
<dbReference type="GO" id="GO:0016020">
    <property type="term" value="C:membrane"/>
    <property type="evidence" value="ECO:0007669"/>
    <property type="project" value="UniProtKB-SubCell"/>
</dbReference>
<dbReference type="KEGG" id="avp:AVENP_0593"/>
<protein>
    <recommendedName>
        <fullName evidence="3">histidine kinase</fullName>
        <ecNumber evidence="3">2.7.13.3</ecNumber>
    </recommendedName>
</protein>
<keyword evidence="8" id="KW-0067">ATP-binding</keyword>
<gene>
    <name evidence="11" type="ORF">AVENP_0593</name>
</gene>
<reference evidence="11 12" key="1">
    <citation type="submission" date="2020-05" db="EMBL/GenBank/DDBJ databases">
        <title>Complete genome sequencing of Campylobacter and Arcobacter type strains.</title>
        <authorList>
            <person name="Miller W.G."/>
            <person name="Yee E."/>
        </authorList>
    </citation>
    <scope>NUCLEOTIDE SEQUENCE [LARGE SCALE GENOMIC DNA]</scope>
    <source>
        <strain evidence="11 12">LMG 26156</strain>
    </source>
</reference>
<name>A0AAE7B9B4_9BACT</name>
<keyword evidence="9" id="KW-1133">Transmembrane helix</keyword>
<accession>A0AAE7B9B4</accession>
<evidence type="ECO:0000313" key="12">
    <source>
        <dbReference type="Proteomes" id="UP000503482"/>
    </source>
</evidence>
<dbReference type="PANTHER" id="PTHR41523">
    <property type="entry name" value="TWO-COMPONENT SYSTEM SENSOR PROTEIN"/>
    <property type="match status" value="1"/>
</dbReference>
<evidence type="ECO:0000256" key="5">
    <source>
        <dbReference type="ARBA" id="ARBA00022679"/>
    </source>
</evidence>
<dbReference type="InterPro" id="IPR003660">
    <property type="entry name" value="HAMP_dom"/>
</dbReference>
<comment type="catalytic activity">
    <reaction evidence="1">
        <text>ATP + protein L-histidine = ADP + protein N-phospho-L-histidine.</text>
        <dbReference type="EC" id="2.7.13.3"/>
    </reaction>
</comment>
<evidence type="ECO:0000256" key="7">
    <source>
        <dbReference type="ARBA" id="ARBA00022777"/>
    </source>
</evidence>
<dbReference type="SMART" id="SM00304">
    <property type="entry name" value="HAMP"/>
    <property type="match status" value="1"/>
</dbReference>
<dbReference type="CDD" id="cd06225">
    <property type="entry name" value="HAMP"/>
    <property type="match status" value="1"/>
</dbReference>
<keyword evidence="9" id="KW-0812">Transmembrane</keyword>
<dbReference type="Pfam" id="PF02518">
    <property type="entry name" value="HATPase_c"/>
    <property type="match status" value="1"/>
</dbReference>
<dbReference type="Gene3D" id="3.30.565.10">
    <property type="entry name" value="Histidine kinase-like ATPase, C-terminal domain"/>
    <property type="match status" value="1"/>
</dbReference>
<keyword evidence="6" id="KW-0547">Nucleotide-binding</keyword>
<dbReference type="GO" id="GO:0005524">
    <property type="term" value="F:ATP binding"/>
    <property type="evidence" value="ECO:0007669"/>
    <property type="project" value="UniProtKB-KW"/>
</dbReference>
<evidence type="ECO:0000256" key="9">
    <source>
        <dbReference type="SAM" id="Phobius"/>
    </source>
</evidence>
<sequence length="607" mass="70365">MANYKNIPISLKIGFTFFSLALVLLAILFILLIPRIEKEQYNNAILQTEKMVLLTKTQIDLVVDYFEEYGLFEKSESTKEIVNLIDKIKTNVNLDKNYVQQNIKNDLINLSKEFNCNIDLFENNTNILSLKNKRVNNKFDFQKFNYDTWNKIDTIKTFCPHPTYYTFKTKIKKQELQLSCSSYFSNNYKNIEQDVKKIVQEGFSLTENIHKGKIYMMWINNQIEAEELYKSLDTIDNENNKNFCVSKISNYRLPKSGELTIKDILDVENIKNIKHKIDDKTTLTWISKIYKKDNQSFVFILSAFEDDFKNNINSPIITILPISILALLISIVFGYFLLKKWIKNIDILSNTAKQICLGKLNLRSEVKGNDDIGILGVAFDSMLDKLEDNIKNLDSEVENRTVELSNLLKSKEILLKEIHHRVKNNLALTINLIKLQKFKIEDLNTRNALSNIENRIYTMALLHTKLYESQNIDSINFKNYVEQLVEDIKSTFEDNHEIQILLQVDEIFLNIDYALPCGLIINEALTNCFKYAFPDKKGLISLKFKFLNNQCILEIIDNGIGLKEDFQIEETDTLGLNLINSIATIQLNGKLNIVNSKGTQLSITFNL</sequence>
<dbReference type="InterPro" id="IPR011495">
    <property type="entry name" value="Sig_transdc_His_kin_sub2_dim/P"/>
</dbReference>
<dbReference type="AlphaFoldDB" id="A0AAE7B9B4"/>
<dbReference type="InterPro" id="IPR003594">
    <property type="entry name" value="HATPase_dom"/>
</dbReference>
<evidence type="ECO:0000313" key="11">
    <source>
        <dbReference type="EMBL" id="QKF66167.1"/>
    </source>
</evidence>
<feature type="transmembrane region" description="Helical" evidence="9">
    <location>
        <begin position="316"/>
        <end position="338"/>
    </location>
</feature>
<dbReference type="SUPFAM" id="SSF158472">
    <property type="entry name" value="HAMP domain-like"/>
    <property type="match status" value="1"/>
</dbReference>